<proteinExistence type="predicted"/>
<accession>A0A6C0IBV7</accession>
<feature type="compositionally biased region" description="Basic residues" evidence="1">
    <location>
        <begin position="1"/>
        <end position="20"/>
    </location>
</feature>
<reference evidence="2" key="1">
    <citation type="journal article" date="2020" name="Nature">
        <title>Giant virus diversity and host interactions through global metagenomics.</title>
        <authorList>
            <person name="Schulz F."/>
            <person name="Roux S."/>
            <person name="Paez-Espino D."/>
            <person name="Jungbluth S."/>
            <person name="Walsh D.A."/>
            <person name="Denef V.J."/>
            <person name="McMahon K.D."/>
            <person name="Konstantinidis K.T."/>
            <person name="Eloe-Fadrosh E.A."/>
            <person name="Kyrpides N.C."/>
            <person name="Woyke T."/>
        </authorList>
    </citation>
    <scope>NUCLEOTIDE SEQUENCE</scope>
    <source>
        <strain evidence="2">GVMAG-M-3300023184-68</strain>
    </source>
</reference>
<sequence>MTRTRSNRSSKNGHTRKTSSHVHPDHLATFHGIHHWHKHLFEELGWMILAKKYGYMDKVYAYKNSIQRLKDTIEKRMSSIKDADRKKDLSILHENIITLQEHANQDL</sequence>
<organism evidence="2">
    <name type="scientific">viral metagenome</name>
    <dbReference type="NCBI Taxonomy" id="1070528"/>
    <lineage>
        <taxon>unclassified sequences</taxon>
        <taxon>metagenomes</taxon>
        <taxon>organismal metagenomes</taxon>
    </lineage>
</organism>
<evidence type="ECO:0000313" key="2">
    <source>
        <dbReference type="EMBL" id="QHT90312.1"/>
    </source>
</evidence>
<name>A0A6C0IBV7_9ZZZZ</name>
<feature type="region of interest" description="Disordered" evidence="1">
    <location>
        <begin position="1"/>
        <end position="24"/>
    </location>
</feature>
<dbReference type="EMBL" id="MN740153">
    <property type="protein sequence ID" value="QHT90312.1"/>
    <property type="molecule type" value="Genomic_DNA"/>
</dbReference>
<protein>
    <submittedName>
        <fullName evidence="2">Uncharacterized protein</fullName>
    </submittedName>
</protein>
<dbReference type="AlphaFoldDB" id="A0A6C0IBV7"/>
<evidence type="ECO:0000256" key="1">
    <source>
        <dbReference type="SAM" id="MobiDB-lite"/>
    </source>
</evidence>